<dbReference type="PANTHER" id="PTHR28055:SF1">
    <property type="entry name" value="ALTERED INHERITANCE OF MITOCHONDRIA PROTEIN 41, MITOCHONDRIAL"/>
    <property type="match status" value="1"/>
</dbReference>
<name>A0A0C7P1E2_DEFTU</name>
<organism evidence="1 2">
    <name type="scientific">Defluviitoga tunisiensis</name>
    <dbReference type="NCBI Taxonomy" id="1006576"/>
    <lineage>
        <taxon>Bacteria</taxon>
        <taxon>Thermotogati</taxon>
        <taxon>Thermotogota</taxon>
        <taxon>Thermotogae</taxon>
        <taxon>Petrotogales</taxon>
        <taxon>Petrotogaceae</taxon>
        <taxon>Defluviitoga</taxon>
    </lineage>
</organism>
<dbReference type="GO" id="GO:0016884">
    <property type="term" value="F:carbon-nitrogen ligase activity, with glutamine as amido-N-donor"/>
    <property type="evidence" value="ECO:0007669"/>
    <property type="project" value="InterPro"/>
</dbReference>
<gene>
    <name evidence="1" type="ORF">DTL3_0780</name>
</gene>
<dbReference type="SUPFAM" id="SSF89095">
    <property type="entry name" value="GatB/YqeY motif"/>
    <property type="match status" value="1"/>
</dbReference>
<dbReference type="KEGG" id="dtn:DTL3_0780"/>
<dbReference type="InterPro" id="IPR042184">
    <property type="entry name" value="YqeY/Aim41_N"/>
</dbReference>
<dbReference type="Gene3D" id="1.10.10.410">
    <property type="match status" value="1"/>
</dbReference>
<dbReference type="InterPro" id="IPR003789">
    <property type="entry name" value="Asn/Gln_tRNA_amidoTrase-B-like"/>
</dbReference>
<dbReference type="PANTHER" id="PTHR28055">
    <property type="entry name" value="ALTERED INHERITANCE OF MITOCHONDRIA PROTEIN 41, MITOCHONDRIAL"/>
    <property type="match status" value="1"/>
</dbReference>
<evidence type="ECO:0000313" key="2">
    <source>
        <dbReference type="Proteomes" id="UP000032809"/>
    </source>
</evidence>
<dbReference type="STRING" id="1006576.DTL3_0780"/>
<dbReference type="HOGENOM" id="CLU_079430_2_1_0"/>
<dbReference type="Pfam" id="PF09424">
    <property type="entry name" value="YqeY"/>
    <property type="match status" value="1"/>
</dbReference>
<proteinExistence type="predicted"/>
<accession>A0A0C7P1E2</accession>
<dbReference type="OrthoDB" id="9794041at2"/>
<dbReference type="InterPro" id="IPR019004">
    <property type="entry name" value="YqeY/Aim41"/>
</dbReference>
<keyword evidence="2" id="KW-1185">Reference proteome</keyword>
<dbReference type="InterPro" id="IPR023168">
    <property type="entry name" value="GatB_Yqey_C_2"/>
</dbReference>
<dbReference type="Proteomes" id="UP000032809">
    <property type="component" value="Chromosome I"/>
</dbReference>
<sequence>MLKEKLNEDLKKYMKEKNTLALNTVRLVIADIKNKEIEKNSELTDEEILQIIRKQIKTREDSIQQFKSAGRDDLANKEAQEIEILKKYLPEDLTDEELDKIIQETIKELNASSKKDFGRVIKEVIQKVQGRADNKKISELISKKLG</sequence>
<protein>
    <submittedName>
        <fullName evidence="1">Yqey-like protein</fullName>
    </submittedName>
</protein>
<reference evidence="2" key="1">
    <citation type="submission" date="2014-11" db="EMBL/GenBank/DDBJ databases">
        <authorList>
            <person name="Wibberg D."/>
        </authorList>
    </citation>
    <scope>NUCLEOTIDE SEQUENCE [LARGE SCALE GENOMIC DNA]</scope>
    <source>
        <strain evidence="2">L3</strain>
    </source>
</reference>
<dbReference type="Gene3D" id="1.10.1510.10">
    <property type="entry name" value="Uncharacterised protein YqeY/AIM41 PF09424, N-terminal domain"/>
    <property type="match status" value="1"/>
</dbReference>
<dbReference type="RefSeq" id="WP_045087609.1">
    <property type="nucleotide sequence ID" value="NZ_LN824141.1"/>
</dbReference>
<evidence type="ECO:0000313" key="1">
    <source>
        <dbReference type="EMBL" id="CEP78090.1"/>
    </source>
</evidence>
<dbReference type="EMBL" id="LN824141">
    <property type="protein sequence ID" value="CEP78090.1"/>
    <property type="molecule type" value="Genomic_DNA"/>
</dbReference>
<dbReference type="AlphaFoldDB" id="A0A0C7P1E2"/>